<dbReference type="RefSeq" id="WP_134673745.1">
    <property type="nucleotide sequence ID" value="NZ_CP039383.2"/>
</dbReference>
<evidence type="ECO:0000313" key="2">
    <source>
        <dbReference type="Proteomes" id="UP000298681"/>
    </source>
</evidence>
<protein>
    <submittedName>
        <fullName evidence="1">Uncharacterized protein</fullName>
    </submittedName>
</protein>
<dbReference type="OrthoDB" id="6025809at2"/>
<comment type="caution">
    <text evidence="1">The sequence shown here is derived from an EMBL/GenBank/DDBJ whole genome shotgun (WGS) entry which is preliminary data.</text>
</comment>
<dbReference type="AlphaFoldDB" id="A0A4Z1RI28"/>
<dbReference type="Proteomes" id="UP000298681">
    <property type="component" value="Unassembled WGS sequence"/>
</dbReference>
<reference evidence="1 2" key="1">
    <citation type="submission" date="2019-01" db="EMBL/GenBank/DDBJ databases">
        <authorList>
            <person name="Zhang S."/>
        </authorList>
    </citation>
    <scope>NUCLEOTIDE SEQUENCE [LARGE SCALE GENOMIC DNA]</scope>
    <source>
        <strain evidence="1 2">1626</strain>
    </source>
</reference>
<proteinExistence type="predicted"/>
<gene>
    <name evidence="1" type="ORF">E4582_06015</name>
</gene>
<dbReference type="EMBL" id="SPUH01000001">
    <property type="protein sequence ID" value="TKS54367.1"/>
    <property type="molecule type" value="Genomic_DNA"/>
</dbReference>
<accession>A0A4Z1RI28</accession>
<name>A0A4Z1RI28_9GAMM</name>
<sequence>MKTLRPLVIAILMLTAGTAATLPDATAASPNLLYPPANRIVGTWEYFDVHVFNCASGQTVTRFRASSVYHVGGTMVDTNTTPPGTRGPAFGIWDYNPRTREYTTHMRLYRYNPDGSFAGANEVVRTATLSRDGNSMSETFRGKFFNPAEQLLFESCGSSEGVRSL</sequence>
<organism evidence="1 2">
    <name type="scientific">Luteimonas yindakuii</name>
    <dbReference type="NCBI Taxonomy" id="2565782"/>
    <lineage>
        <taxon>Bacteria</taxon>
        <taxon>Pseudomonadati</taxon>
        <taxon>Pseudomonadota</taxon>
        <taxon>Gammaproteobacteria</taxon>
        <taxon>Lysobacterales</taxon>
        <taxon>Lysobacteraceae</taxon>
        <taxon>Luteimonas</taxon>
    </lineage>
</organism>
<keyword evidence="2" id="KW-1185">Reference proteome</keyword>
<evidence type="ECO:0000313" key="1">
    <source>
        <dbReference type="EMBL" id="TKS54367.1"/>
    </source>
</evidence>